<evidence type="ECO:0000313" key="3">
    <source>
        <dbReference type="Proteomes" id="UP001176806"/>
    </source>
</evidence>
<dbReference type="InterPro" id="IPR010496">
    <property type="entry name" value="AL/BT2_dom"/>
</dbReference>
<protein>
    <submittedName>
        <fullName evidence="2">DUF1080 domain-containing protein</fullName>
    </submittedName>
</protein>
<evidence type="ECO:0000313" key="2">
    <source>
        <dbReference type="EMBL" id="MDO5976160.1"/>
    </source>
</evidence>
<dbReference type="Proteomes" id="UP001176806">
    <property type="component" value="Unassembled WGS sequence"/>
</dbReference>
<comment type="caution">
    <text evidence="2">The sequence shown here is derived from an EMBL/GenBank/DDBJ whole genome shotgun (WGS) entry which is preliminary data.</text>
</comment>
<reference evidence="2" key="1">
    <citation type="submission" date="2023-07" db="EMBL/GenBank/DDBJ databases">
        <title>Two novel species in the genus Flavivirga.</title>
        <authorList>
            <person name="Kwon K."/>
        </authorList>
    </citation>
    <scope>NUCLEOTIDE SEQUENCE</scope>
    <source>
        <strain evidence="2">KACC 14158</strain>
    </source>
</reference>
<sequence length="265" mass="30699">MKKFKKSLLLIIILGISSYGLKRAEKINSSDVKQWVSIFNGKNLNGWIPKFYHHDLGDNYANTFRVKDGVIQVNYDGYTKFGDRYGYLFYHKPFASYHLKFEYRFTDQWMADAASYTYRNSGVMFHSQAPETILKEQNWPISIEYQILAEETEGIPRPTGNTCSPAEFFVNNEMTPQHCVSSSSNTYKWDEWIKGEIIVYRDSLITHIVNGKEVLQYRKPQIEGGTVKRNNSVIKVEGKRLTEGYIGLQAEGQGIEFKEIKIKEL</sequence>
<gene>
    <name evidence="2" type="ORF">Q4Q40_18320</name>
</gene>
<dbReference type="Pfam" id="PF06439">
    <property type="entry name" value="3keto-disac_hyd"/>
    <property type="match status" value="1"/>
</dbReference>
<dbReference type="RefSeq" id="WP_303303424.1">
    <property type="nucleotide sequence ID" value="NZ_BAABDA010000004.1"/>
</dbReference>
<name>A0ABT8WSK5_9FLAO</name>
<dbReference type="Gene3D" id="2.60.120.560">
    <property type="entry name" value="Exo-inulinase, domain 1"/>
    <property type="match status" value="1"/>
</dbReference>
<evidence type="ECO:0000259" key="1">
    <source>
        <dbReference type="Pfam" id="PF06439"/>
    </source>
</evidence>
<proteinExistence type="predicted"/>
<feature type="domain" description="3-keto-alpha-glucoside-1,2-lyase/3-keto-2-hydroxy-glucal hydratase" evidence="1">
    <location>
        <begin position="34"/>
        <end position="263"/>
    </location>
</feature>
<organism evidence="2 3">
    <name type="scientific">Flavivirga jejuensis</name>
    <dbReference type="NCBI Taxonomy" id="870487"/>
    <lineage>
        <taxon>Bacteria</taxon>
        <taxon>Pseudomonadati</taxon>
        <taxon>Bacteroidota</taxon>
        <taxon>Flavobacteriia</taxon>
        <taxon>Flavobacteriales</taxon>
        <taxon>Flavobacteriaceae</taxon>
        <taxon>Flavivirga</taxon>
    </lineage>
</organism>
<dbReference type="EMBL" id="JAUOEL010000007">
    <property type="protein sequence ID" value="MDO5976160.1"/>
    <property type="molecule type" value="Genomic_DNA"/>
</dbReference>
<keyword evidence="3" id="KW-1185">Reference proteome</keyword>
<accession>A0ABT8WSK5</accession>